<protein>
    <recommendedName>
        <fullName evidence="4">WD repeat-containing protein 93</fullName>
    </recommendedName>
</protein>
<dbReference type="InterPro" id="IPR006885">
    <property type="entry name" value="NADH_UbQ_FeS_4_mit-like"/>
</dbReference>
<evidence type="ECO:0000313" key="2">
    <source>
        <dbReference type="EMBL" id="RUS69529.1"/>
    </source>
</evidence>
<name>A0A433SK66_ELYCH</name>
<proteinExistence type="predicted"/>
<dbReference type="AlphaFoldDB" id="A0A433SK66"/>
<keyword evidence="3" id="KW-1185">Reference proteome</keyword>
<dbReference type="Gene3D" id="2.130.10.10">
    <property type="entry name" value="YVTN repeat-like/Quinoprotein amine dehydrogenase"/>
    <property type="match status" value="1"/>
</dbReference>
<organism evidence="2 3">
    <name type="scientific">Elysia chlorotica</name>
    <name type="common">Eastern emerald elysia</name>
    <name type="synonym">Sea slug</name>
    <dbReference type="NCBI Taxonomy" id="188477"/>
    <lineage>
        <taxon>Eukaryota</taxon>
        <taxon>Metazoa</taxon>
        <taxon>Spiralia</taxon>
        <taxon>Lophotrochozoa</taxon>
        <taxon>Mollusca</taxon>
        <taxon>Gastropoda</taxon>
        <taxon>Heterobranchia</taxon>
        <taxon>Euthyneura</taxon>
        <taxon>Panpulmonata</taxon>
        <taxon>Sacoglossa</taxon>
        <taxon>Placobranchoidea</taxon>
        <taxon>Plakobranchidae</taxon>
        <taxon>Elysia</taxon>
    </lineage>
</organism>
<dbReference type="PANTHER" id="PTHR12219:SF17">
    <property type="entry name" value="WD REPEAT-CONTAINING PROTEIN 93"/>
    <property type="match status" value="1"/>
</dbReference>
<evidence type="ECO:0000313" key="3">
    <source>
        <dbReference type="Proteomes" id="UP000271974"/>
    </source>
</evidence>
<feature type="compositionally biased region" description="Basic and acidic residues" evidence="1">
    <location>
        <begin position="234"/>
        <end position="264"/>
    </location>
</feature>
<dbReference type="Pfam" id="PF21030">
    <property type="entry name" value="WDR93"/>
    <property type="match status" value="1"/>
</dbReference>
<reference evidence="2 3" key="1">
    <citation type="submission" date="2019-01" db="EMBL/GenBank/DDBJ databases">
        <title>A draft genome assembly of the solar-powered sea slug Elysia chlorotica.</title>
        <authorList>
            <person name="Cai H."/>
            <person name="Li Q."/>
            <person name="Fang X."/>
            <person name="Li J."/>
            <person name="Curtis N.E."/>
            <person name="Altenburger A."/>
            <person name="Shibata T."/>
            <person name="Feng M."/>
            <person name="Maeda T."/>
            <person name="Schwartz J.A."/>
            <person name="Shigenobu S."/>
            <person name="Lundholm N."/>
            <person name="Nishiyama T."/>
            <person name="Yang H."/>
            <person name="Hasebe M."/>
            <person name="Li S."/>
            <person name="Pierce S.K."/>
            <person name="Wang J."/>
        </authorList>
    </citation>
    <scope>NUCLEOTIDE SEQUENCE [LARGE SCALE GENOMIC DNA]</scope>
    <source>
        <strain evidence="2">EC2010</strain>
        <tissue evidence="2">Whole organism of an adult</tissue>
    </source>
</reference>
<dbReference type="STRING" id="188477.A0A433SK66"/>
<evidence type="ECO:0008006" key="4">
    <source>
        <dbReference type="Google" id="ProtNLM"/>
    </source>
</evidence>
<dbReference type="InterPro" id="IPR015943">
    <property type="entry name" value="WD40/YVTN_repeat-like_dom_sf"/>
</dbReference>
<dbReference type="InterPro" id="IPR049547">
    <property type="entry name" value="WDR93_beta-prop"/>
</dbReference>
<dbReference type="PANTHER" id="PTHR12219">
    <property type="entry name" value="NADH-UBIQUINONE OXIDOREDUCTASE"/>
    <property type="match status" value="1"/>
</dbReference>
<gene>
    <name evidence="2" type="ORF">EGW08_022708</name>
</gene>
<dbReference type="Proteomes" id="UP000271974">
    <property type="component" value="Unassembled WGS sequence"/>
</dbReference>
<comment type="caution">
    <text evidence="2">The sequence shown here is derived from an EMBL/GenBank/DDBJ whole genome shotgun (WGS) entry which is preliminary data.</text>
</comment>
<evidence type="ECO:0000256" key="1">
    <source>
        <dbReference type="SAM" id="MobiDB-lite"/>
    </source>
</evidence>
<dbReference type="InterPro" id="IPR036322">
    <property type="entry name" value="WD40_repeat_dom_sf"/>
</dbReference>
<dbReference type="SUPFAM" id="SSF50978">
    <property type="entry name" value="WD40 repeat-like"/>
    <property type="match status" value="1"/>
</dbReference>
<accession>A0A433SK66</accession>
<feature type="region of interest" description="Disordered" evidence="1">
    <location>
        <begin position="233"/>
        <end position="265"/>
    </location>
</feature>
<dbReference type="OrthoDB" id="547231at2759"/>
<dbReference type="EMBL" id="RQTK01001652">
    <property type="protein sequence ID" value="RUS69529.1"/>
    <property type="molecule type" value="Genomic_DNA"/>
</dbReference>
<dbReference type="GO" id="GO:0022900">
    <property type="term" value="P:electron transport chain"/>
    <property type="evidence" value="ECO:0007669"/>
    <property type="project" value="InterPro"/>
</dbReference>
<sequence length="723" mass="80694">MPVYIRKNVSFTPPSIYNMQLEDDNDYLLDPDQLRDILPQPYRMIDKILTQLLESVWEIVETKDNALLAEARKVRPPLFDEAQRLDKFQKASAMATSTDEQYIFFGLPNGLAAMDSLTQAHLHSWHEENVQITNIKTHAIGPETDLLITLDDMGTARLFLWAYNNICFIKALNENAPESTSKILCQKCEASKKGDYVGAVFENTGTKEIWMEVHKSPIESWLTELEGLGAAINKQKDENRESKEVETKDSPAVGHDGEESHNTSHLENTSIEKLGIKFSIPAQVLKIKPPPEQPLPGNASSSLASALSKVDTGDVLGTGLSHILSPAHLESRDQIFNHKHEQHLKYLPTEKEEQEVQATFHFLCASSMINLGLDQSSANDHPVILAVWWAGAPHLCQYSLTKSGGKDLEYKPDIVWPFTSTITCSATSDCTTYLAVGLENGNVILWNRQIGLCKGVLSASSKSAVKSIRFLDPCLFPLDIPHYPPYPISAATFLLAECADGSQALFDTCDGSQQIPRCVADKPENDEDKQSLLQEDKQSLLQVISALPELMIYTQKDGNMYIKDIGTGAALCQIGLPATHTVQNPWDPIFAIGGGGQILYLKGEGTEIDEEGEATDISSVFMYHLRSYPLLDPYWNRGYIGRELNVYTTAVDRIAPLMQERMQQQALRKPRLQQRWSQLRSELDVIQMARQAPLNSMRITTPSSITSSIMSEVRFRKSRASVI</sequence>